<proteinExistence type="predicted"/>
<organism evidence="1 2">
    <name type="scientific">Ancylostoma ceylanicum</name>
    <dbReference type="NCBI Taxonomy" id="53326"/>
    <lineage>
        <taxon>Eukaryota</taxon>
        <taxon>Metazoa</taxon>
        <taxon>Ecdysozoa</taxon>
        <taxon>Nematoda</taxon>
        <taxon>Chromadorea</taxon>
        <taxon>Rhabditida</taxon>
        <taxon>Rhabditina</taxon>
        <taxon>Rhabditomorpha</taxon>
        <taxon>Strongyloidea</taxon>
        <taxon>Ancylostomatidae</taxon>
        <taxon>Ancylostomatinae</taxon>
        <taxon>Ancylostoma</taxon>
    </lineage>
</organism>
<evidence type="ECO:0000313" key="2">
    <source>
        <dbReference type="Proteomes" id="UP000024635"/>
    </source>
</evidence>
<name>A0A016X377_9BILA</name>
<reference evidence="2" key="1">
    <citation type="journal article" date="2015" name="Nat. Genet.">
        <title>The genome and transcriptome of the zoonotic hookworm Ancylostoma ceylanicum identify infection-specific gene families.</title>
        <authorList>
            <person name="Schwarz E.M."/>
            <person name="Hu Y."/>
            <person name="Antoshechkin I."/>
            <person name="Miller M.M."/>
            <person name="Sternberg P.W."/>
            <person name="Aroian R.V."/>
        </authorList>
    </citation>
    <scope>NUCLEOTIDE SEQUENCE</scope>
    <source>
        <strain evidence="2">HY135</strain>
    </source>
</reference>
<accession>A0A016X377</accession>
<evidence type="ECO:0000313" key="1">
    <source>
        <dbReference type="EMBL" id="EYC45982.1"/>
    </source>
</evidence>
<dbReference type="Proteomes" id="UP000024635">
    <property type="component" value="Unassembled WGS sequence"/>
</dbReference>
<dbReference type="AlphaFoldDB" id="A0A016X377"/>
<gene>
    <name evidence="1" type="primary">Acey_s0412.g983</name>
    <name evidence="1" type="ORF">Y032_0412g983</name>
</gene>
<keyword evidence="2" id="KW-1185">Reference proteome</keyword>
<comment type="caution">
    <text evidence="1">The sequence shown here is derived from an EMBL/GenBank/DDBJ whole genome shotgun (WGS) entry which is preliminary data.</text>
</comment>
<protein>
    <submittedName>
        <fullName evidence="1">Uncharacterized protein</fullName>
    </submittedName>
</protein>
<sequence>MLRSILITVRTGYHNTSRYLIQDPSAGHAMLESMPSLANAFLDVLRRIRNHNATFAGWPTTPRRINQDPSARQLRKHVDVTCDSVPSSVVPKLGSTGHSGMQAEIATFDLD</sequence>
<dbReference type="EMBL" id="JARK01000012">
    <property type="protein sequence ID" value="EYC45982.1"/>
    <property type="molecule type" value="Genomic_DNA"/>
</dbReference>